<evidence type="ECO:0000256" key="2">
    <source>
        <dbReference type="ARBA" id="ARBA00009824"/>
    </source>
</evidence>
<keyword evidence="7" id="KW-0732">Signal</keyword>
<feature type="transmembrane region" description="Helical" evidence="6">
    <location>
        <begin position="94"/>
        <end position="118"/>
    </location>
</feature>
<dbReference type="Proteomes" id="UP000015354">
    <property type="component" value="Unassembled WGS sequence"/>
</dbReference>
<keyword evidence="3 6" id="KW-0812">Transmembrane</keyword>
<proteinExistence type="inferred from homology"/>
<evidence type="ECO:0000313" key="9">
    <source>
        <dbReference type="Proteomes" id="UP000015354"/>
    </source>
</evidence>
<dbReference type="PANTHER" id="PTHR17920">
    <property type="entry name" value="TRANSMEMBRANE AND COILED-COIL DOMAIN-CONTAINING PROTEIN 4 TMCO4"/>
    <property type="match status" value="1"/>
</dbReference>
<dbReference type="InterPro" id="IPR029058">
    <property type="entry name" value="AB_hydrolase_fold"/>
</dbReference>
<feature type="chain" id="PRO_5004557482" description="Transmembrane protein" evidence="7">
    <location>
        <begin position="29"/>
        <end position="1326"/>
    </location>
</feature>
<feature type="signal peptide" evidence="7">
    <location>
        <begin position="1"/>
        <end position="28"/>
    </location>
</feature>
<evidence type="ECO:0000256" key="6">
    <source>
        <dbReference type="SAM" id="Phobius"/>
    </source>
</evidence>
<evidence type="ECO:0000256" key="1">
    <source>
        <dbReference type="ARBA" id="ARBA00004141"/>
    </source>
</evidence>
<gene>
    <name evidence="8" type="ORF">STCU_09579</name>
</gene>
<evidence type="ECO:0000256" key="3">
    <source>
        <dbReference type="ARBA" id="ARBA00022692"/>
    </source>
</evidence>
<dbReference type="InterPro" id="IPR007941">
    <property type="entry name" value="DUF726"/>
</dbReference>
<keyword evidence="4 6" id="KW-1133">Transmembrane helix</keyword>
<dbReference type="SUPFAM" id="SSF53474">
    <property type="entry name" value="alpha/beta-Hydrolases"/>
    <property type="match status" value="1"/>
</dbReference>
<reference evidence="8 9" key="1">
    <citation type="journal article" date="2013" name="PLoS ONE">
        <title>Predicting the Proteins of Angomonas deanei, Strigomonas culicis and Their Respective Endosymbionts Reveals New Aspects of the Trypanosomatidae Family.</title>
        <authorList>
            <person name="Motta M.C."/>
            <person name="Martins A.C."/>
            <person name="de Souza S.S."/>
            <person name="Catta-Preta C.M."/>
            <person name="Silva R."/>
            <person name="Klein C.C."/>
            <person name="de Almeida L.G."/>
            <person name="de Lima Cunha O."/>
            <person name="Ciapina L.P."/>
            <person name="Brocchi M."/>
            <person name="Colabardini A.C."/>
            <person name="de Araujo Lima B."/>
            <person name="Machado C.R."/>
            <person name="de Almeida Soares C.M."/>
            <person name="Probst C.M."/>
            <person name="de Menezes C.B."/>
            <person name="Thompson C.E."/>
            <person name="Bartholomeu D.C."/>
            <person name="Gradia D.F."/>
            <person name="Pavoni D.P."/>
            <person name="Grisard E.C."/>
            <person name="Fantinatti-Garboggini F."/>
            <person name="Marchini F.K."/>
            <person name="Rodrigues-Luiz G.F."/>
            <person name="Wagner G."/>
            <person name="Goldman G.H."/>
            <person name="Fietto J.L."/>
            <person name="Elias M.C."/>
            <person name="Goldman M.H."/>
            <person name="Sagot M.F."/>
            <person name="Pereira M."/>
            <person name="Stoco P.H."/>
            <person name="de Mendonca-Neto R.P."/>
            <person name="Teixeira S.M."/>
            <person name="Maciel T.E."/>
            <person name="de Oliveira Mendes T.A."/>
            <person name="Urmenyi T.P."/>
            <person name="de Souza W."/>
            <person name="Schenkman S."/>
            <person name="de Vasconcelos A.T."/>
        </authorList>
    </citation>
    <scope>NUCLEOTIDE SEQUENCE [LARGE SCALE GENOMIC DNA]</scope>
</reference>
<accession>S9TRH2</accession>
<evidence type="ECO:0000313" key="8">
    <source>
        <dbReference type="EMBL" id="EPY19199.1"/>
    </source>
</evidence>
<evidence type="ECO:0000256" key="4">
    <source>
        <dbReference type="ARBA" id="ARBA00022989"/>
    </source>
</evidence>
<comment type="similarity">
    <text evidence="2">Belongs to the TMCO4 family.</text>
</comment>
<sequence length="1326" mass="146046">MGLYDARLRAACRRLCWILSVPFTVVEAQEARVEDVRAKALLERLPELQREVEERKAKQKKSLMRYAKIGGFAVLGGAALAVTGGLAAPLMAPAFGALVTATTATIGAIGTVGTAILGGGAIASAFAAVVGGATHAAGLAAVLTPVLTTANVTVLFGAGGVALGGFKAFRRTADSDVFMIRSVNEVEHFASKPSADTDHTVNSLAEIDQAVKEPDNVLLDLTSITEEVSRPGFVVPSHTRSTAMSHTSRLPAIKKRFRRIVFAVDCQLKDFSLRLTALKLINGVWGVVPPSKIKFGRSGVFACMNRFAAPTGTGFIVCYTATPLDSTVSSRPLRVWVRVVLDFIGGWEASCYCEPIVYELDPFASEYWLETNVHKDNFTQRGEGMVLEMHLKPFCYIKIYAAASEKYMARRIIFPAVELPQLQEEYLHDAPRRRKIGISFVNRSSHSLTTKDEKTFNGEQWRETPIPMRIEPAEASLTVFTNADWSLEGAEAFFILEIVNSYDNPLRPNYYFKVQFEISAGNHINMAIAASESLRELRQMELRPETPPGSSFDVELRHGLFFSLRVKVLEKPGVIQVIISNLIESKSGAVKEHVSQLIGVCGYSTIFDPRRSTQDQQVGLWQPVLETSRLVSPSEAYALHWEDEYLMKFGETIKVDVQVADYVSKRTIKSVKKYATKKILQGALFSGFYAFKTLIGAFDMPMYAIWAADVIDNNFAVLSNRAEYAGKDLAAALLDKERGARPVTLVGYSFGCKVIAECLHELDNVKAYHVVENVYLLGATFPADRDYWSTLRRVVAGRLINVYTRSDLLLWLMYKVNEGDLKPMGGVAPVNVPGVENMDATPVLAQHSEYAFKLQETLDMIPLVPNKNTWLPRTKYGSPGTIIPSLEAKETVKKMGHSLNSILKSNPYCSFGVRNSIVSDVPGFSCDLQYVSSSLMHCFYDFLPPEQITPGHAGVFGVVGESDDGMCGYFTFRLSLEPYSAKDLVLVAFFSADTADHVNVHVEPFVLARRAAQQETDEEAEERLHTIIAETAPTPEDVRALCVTPPSIVHGGCGSVRREVTLPLEGLFLDQHKMCTFHLHVEKTPGGVLVNLVALCASAASQLDQEKFTDSKYDADHVHDADCEAEQKEMDELSIAPLHPLENLQNTLNGFASTCDATKRSVVPIVVVNCSEVPLYLDVASDLTTVIPAPPSEDPSVLHRTTWNIFPPPSIEAKSFAILTLPRVAREDARFPSLVYETANHNCRFSLYFSPKDGGANDMEPIAVKGECKDSGAAEGKVDASTVEIRHRPFVLLMLSVSFKTTTIKDTDLKSQDVREGLKQYGWYVV</sequence>
<feature type="transmembrane region" description="Helical" evidence="6">
    <location>
        <begin position="66"/>
        <end position="88"/>
    </location>
</feature>
<dbReference type="Pfam" id="PF05277">
    <property type="entry name" value="DUF726"/>
    <property type="match status" value="1"/>
</dbReference>
<protein>
    <recommendedName>
        <fullName evidence="10">Transmembrane protein</fullName>
    </recommendedName>
</protein>
<comment type="subcellular location">
    <subcellularLocation>
        <location evidence="1">Membrane</location>
        <topology evidence="1">Multi-pass membrane protein</topology>
    </subcellularLocation>
</comment>
<dbReference type="GO" id="GO:0016020">
    <property type="term" value="C:membrane"/>
    <property type="evidence" value="ECO:0007669"/>
    <property type="project" value="UniProtKB-SubCell"/>
</dbReference>
<evidence type="ECO:0008006" key="10">
    <source>
        <dbReference type="Google" id="ProtNLM"/>
    </source>
</evidence>
<name>S9TRH2_9TRYP</name>
<dbReference type="EMBL" id="ATMH01009579">
    <property type="protein sequence ID" value="EPY19199.1"/>
    <property type="molecule type" value="Genomic_DNA"/>
</dbReference>
<evidence type="ECO:0000256" key="7">
    <source>
        <dbReference type="SAM" id="SignalP"/>
    </source>
</evidence>
<keyword evidence="5 6" id="KW-0472">Membrane</keyword>
<dbReference type="PANTHER" id="PTHR17920:SF3">
    <property type="entry name" value="TRANSMEMBRANE AND COILED-COIL DOMAIN-CONTAINING PROTEIN 4"/>
    <property type="match status" value="1"/>
</dbReference>
<organism evidence="8 9">
    <name type="scientific">Strigomonas culicis</name>
    <dbReference type="NCBI Taxonomy" id="28005"/>
    <lineage>
        <taxon>Eukaryota</taxon>
        <taxon>Discoba</taxon>
        <taxon>Euglenozoa</taxon>
        <taxon>Kinetoplastea</taxon>
        <taxon>Metakinetoplastina</taxon>
        <taxon>Trypanosomatida</taxon>
        <taxon>Trypanosomatidae</taxon>
        <taxon>Strigomonadinae</taxon>
        <taxon>Strigomonas</taxon>
    </lineage>
</organism>
<evidence type="ECO:0000256" key="5">
    <source>
        <dbReference type="ARBA" id="ARBA00023136"/>
    </source>
</evidence>
<keyword evidence="9" id="KW-1185">Reference proteome</keyword>
<comment type="caution">
    <text evidence="8">The sequence shown here is derived from an EMBL/GenBank/DDBJ whole genome shotgun (WGS) entry which is preliminary data.</text>
</comment>
<dbReference type="OrthoDB" id="277931at2759"/>